<comment type="caution">
    <text evidence="10">The sequence shown here is derived from an EMBL/GenBank/DDBJ whole genome shotgun (WGS) entry which is preliminary data.</text>
</comment>
<reference evidence="10 11" key="1">
    <citation type="journal article" date="2020" name="ISME J.">
        <title>Uncovering the hidden diversity of litter-decomposition mechanisms in mushroom-forming fungi.</title>
        <authorList>
            <person name="Floudas D."/>
            <person name="Bentzer J."/>
            <person name="Ahren D."/>
            <person name="Johansson T."/>
            <person name="Persson P."/>
            <person name="Tunlid A."/>
        </authorList>
    </citation>
    <scope>NUCLEOTIDE SEQUENCE [LARGE SCALE GENOMIC DNA]</scope>
    <source>
        <strain evidence="10 11">CBS 291.85</strain>
    </source>
</reference>
<dbReference type="CDD" id="cd06602">
    <property type="entry name" value="GH31_MGAM_SI_GAA"/>
    <property type="match status" value="1"/>
</dbReference>
<dbReference type="PROSITE" id="PS00707">
    <property type="entry name" value="GLYCOSYL_HYDROL_F31_2"/>
    <property type="match status" value="1"/>
</dbReference>
<dbReference type="Gene3D" id="3.20.20.80">
    <property type="entry name" value="Glycosidases"/>
    <property type="match status" value="2"/>
</dbReference>
<evidence type="ECO:0000256" key="1">
    <source>
        <dbReference type="ARBA" id="ARBA00007806"/>
    </source>
</evidence>
<dbReference type="OrthoDB" id="5839090at2759"/>
<dbReference type="Pfam" id="PF01055">
    <property type="entry name" value="Glyco_hydro_31_2nd"/>
    <property type="match status" value="1"/>
</dbReference>
<evidence type="ECO:0000256" key="3">
    <source>
        <dbReference type="ARBA" id="ARBA00022801"/>
    </source>
</evidence>
<dbReference type="GO" id="GO:0030246">
    <property type="term" value="F:carbohydrate binding"/>
    <property type="evidence" value="ECO:0007669"/>
    <property type="project" value="InterPro"/>
</dbReference>
<sequence>MILSLAILWLAMSIIAQGLAAPNFSQNVSICPGYTLENVRETNSGLTASLSLAGPACNAFGTDISNLTIDVTYESTSRLHVNIYDSAEKQFRIPEEVISRPPSPSVSFINSSDLAFNYDPSPFAFWITRRSEPGAAPLFDTRIQSLPPAPVTPLTPNGTVINLDGFPLVFEDQFLQLTSALPFNTNIYGLGEAVASSGFRRDVGTGPTGGTVQTMWARNIADPIDGNMYGSHPFYLEHRFNSTTGTSQSHGVFLMSSAGSDILLLTPSKSNVSLIQYRIIGGILDFYFFAGPTPQSVVEQYGALIGLPAWVPAWGFGFHLCRWGYSDINETMAQVRNMRAADIPLEVMWNDIDLYHALRDFTSDPINFPAEEVRSFIQELALNDQKCLENHHLSKANCSHLDFFLDIAIVDAALPKQINTSDLYNPYIKGAELDVFMRNPDGSEYIGQVWPGYTVFPDWFRNTTQRWWTEALQNWSLSGIEYSGIWLDMNEIASFCTGSCGTGADLSNTSVPHIFPGNPGNPVVDYPECYDPLIWGPSGNLTINGTLTFGCNNFTTTAPSPSLTKRGGGGGDIDVNSPPYAIHNGFGPLSNMTLATNATHGGGVVELDVHNMWGMMEEKATHLALQQIHPGKRPFIIARSTFPSTGKWAGHWLGDNFSRWQYLRFSISGVLQFQMFQIPLVGADACGFYGNTDEELCSRWMQLAAFTPFYRNHNERGAISQEPYRWDSVANATRTAIATRYSLLPYWYSLFANSSTTGTPPVRALFFEFPDEPELFAIDTQFLIGRDILVTPVLTPNVSTVDGILPGRGQVIWRDFYTHAIVSPTNDNSTVALSAPLGHINVHIRDGSILLLHAQPAYTIEKTRQGPFSLLCSLAANGQAFGSAYIDDGISDPPGENTTITFSVGDNTLHIGAVGSFNVSQVVESITVLGVTKQPESVSIQGENNTSWEFLPDLQKLVMNVTVDMNAPQVIQWM</sequence>
<dbReference type="InterPro" id="IPR011013">
    <property type="entry name" value="Gal_mutarotase_sf_dom"/>
</dbReference>
<evidence type="ECO:0000256" key="7">
    <source>
        <dbReference type="SAM" id="SignalP"/>
    </source>
</evidence>
<dbReference type="CDD" id="cd14752">
    <property type="entry name" value="GH31_N"/>
    <property type="match status" value="1"/>
</dbReference>
<evidence type="ECO:0000256" key="4">
    <source>
        <dbReference type="ARBA" id="ARBA00023180"/>
    </source>
</evidence>
<dbReference type="Gene3D" id="2.60.40.1180">
    <property type="entry name" value="Golgi alpha-mannosidase II"/>
    <property type="match status" value="2"/>
</dbReference>
<name>A0A8H5FRT1_9AGAR</name>
<protein>
    <recommendedName>
        <fullName evidence="12">Glycoside hydrolase family 31 protein</fullName>
    </recommendedName>
</protein>
<dbReference type="PROSITE" id="PS00129">
    <property type="entry name" value="GLYCOSYL_HYDROL_F31_1"/>
    <property type="match status" value="1"/>
</dbReference>
<evidence type="ECO:0000313" key="11">
    <source>
        <dbReference type="Proteomes" id="UP000559256"/>
    </source>
</evidence>
<dbReference type="InterPro" id="IPR048395">
    <property type="entry name" value="Glyco_hydro_31_C"/>
</dbReference>
<feature type="chain" id="PRO_5034965167" description="Glycoside hydrolase family 31 protein" evidence="7">
    <location>
        <begin position="21"/>
        <end position="974"/>
    </location>
</feature>
<accession>A0A8H5FRT1</accession>
<dbReference type="GO" id="GO:0005975">
    <property type="term" value="P:carbohydrate metabolic process"/>
    <property type="evidence" value="ECO:0007669"/>
    <property type="project" value="InterPro"/>
</dbReference>
<evidence type="ECO:0000256" key="6">
    <source>
        <dbReference type="RuleBase" id="RU361185"/>
    </source>
</evidence>
<evidence type="ECO:0000256" key="2">
    <source>
        <dbReference type="ARBA" id="ARBA00022729"/>
    </source>
</evidence>
<dbReference type="SUPFAM" id="SSF51445">
    <property type="entry name" value="(Trans)glycosidases"/>
    <property type="match status" value="1"/>
</dbReference>
<dbReference type="SUPFAM" id="SSF51011">
    <property type="entry name" value="Glycosyl hydrolase domain"/>
    <property type="match status" value="1"/>
</dbReference>
<dbReference type="PANTHER" id="PTHR22762">
    <property type="entry name" value="ALPHA-GLUCOSIDASE"/>
    <property type="match status" value="1"/>
</dbReference>
<keyword evidence="2 7" id="KW-0732">Signal</keyword>
<dbReference type="InterPro" id="IPR017853">
    <property type="entry name" value="GH"/>
</dbReference>
<dbReference type="Proteomes" id="UP000559256">
    <property type="component" value="Unassembled WGS sequence"/>
</dbReference>
<dbReference type="InterPro" id="IPR013780">
    <property type="entry name" value="Glyco_hydro_b"/>
</dbReference>
<feature type="domain" description="Glycoside hydrolase family 31 TIM barrel" evidence="8">
    <location>
        <begin position="308"/>
        <end position="750"/>
    </location>
</feature>
<keyword evidence="11" id="KW-1185">Reference proteome</keyword>
<dbReference type="InterPro" id="IPR000322">
    <property type="entry name" value="Glyco_hydro_31_TIM"/>
</dbReference>
<evidence type="ECO:0000259" key="9">
    <source>
        <dbReference type="Pfam" id="PF21365"/>
    </source>
</evidence>
<evidence type="ECO:0000259" key="8">
    <source>
        <dbReference type="Pfam" id="PF01055"/>
    </source>
</evidence>
<feature type="domain" description="Glycosyl hydrolase family 31 C-terminal" evidence="9">
    <location>
        <begin position="758"/>
        <end position="850"/>
    </location>
</feature>
<dbReference type="EMBL" id="JAACJM010000102">
    <property type="protein sequence ID" value="KAF5346407.1"/>
    <property type="molecule type" value="Genomic_DNA"/>
</dbReference>
<keyword evidence="4" id="KW-0325">Glycoprotein</keyword>
<comment type="similarity">
    <text evidence="1 6">Belongs to the glycosyl hydrolase 31 family.</text>
</comment>
<proteinExistence type="inferred from homology"/>
<evidence type="ECO:0000313" key="10">
    <source>
        <dbReference type="EMBL" id="KAF5346407.1"/>
    </source>
</evidence>
<dbReference type="Gene3D" id="2.60.40.1760">
    <property type="entry name" value="glycosyl hydrolase (family 31)"/>
    <property type="match status" value="1"/>
</dbReference>
<gene>
    <name evidence="10" type="ORF">D9758_012761</name>
</gene>
<keyword evidence="3 6" id="KW-0378">Hydrolase</keyword>
<dbReference type="InterPro" id="IPR030459">
    <property type="entry name" value="Glyco_hydro_31_CS"/>
</dbReference>
<dbReference type="PANTHER" id="PTHR22762:SF133">
    <property type="entry name" value="P-TYPE DOMAIN-CONTAINING PROTEIN"/>
    <property type="match status" value="1"/>
</dbReference>
<dbReference type="InterPro" id="IPR030458">
    <property type="entry name" value="Glyco_hydro_31_AS"/>
</dbReference>
<evidence type="ECO:0008006" key="12">
    <source>
        <dbReference type="Google" id="ProtNLM"/>
    </source>
</evidence>
<evidence type="ECO:0000256" key="5">
    <source>
        <dbReference type="ARBA" id="ARBA00023295"/>
    </source>
</evidence>
<keyword evidence="5 6" id="KW-0326">Glycosidase</keyword>
<dbReference type="SUPFAM" id="SSF74650">
    <property type="entry name" value="Galactose mutarotase-like"/>
    <property type="match status" value="1"/>
</dbReference>
<organism evidence="10 11">
    <name type="scientific">Tetrapyrgos nigripes</name>
    <dbReference type="NCBI Taxonomy" id="182062"/>
    <lineage>
        <taxon>Eukaryota</taxon>
        <taxon>Fungi</taxon>
        <taxon>Dikarya</taxon>
        <taxon>Basidiomycota</taxon>
        <taxon>Agaricomycotina</taxon>
        <taxon>Agaricomycetes</taxon>
        <taxon>Agaricomycetidae</taxon>
        <taxon>Agaricales</taxon>
        <taxon>Marasmiineae</taxon>
        <taxon>Marasmiaceae</taxon>
        <taxon>Tetrapyrgos</taxon>
    </lineage>
</organism>
<dbReference type="GO" id="GO:0004553">
    <property type="term" value="F:hydrolase activity, hydrolyzing O-glycosyl compounds"/>
    <property type="evidence" value="ECO:0007669"/>
    <property type="project" value="InterPro"/>
</dbReference>
<feature type="signal peptide" evidence="7">
    <location>
        <begin position="1"/>
        <end position="20"/>
    </location>
</feature>
<dbReference type="Pfam" id="PF21365">
    <property type="entry name" value="Glyco_hydro_31_3rd"/>
    <property type="match status" value="1"/>
</dbReference>
<dbReference type="AlphaFoldDB" id="A0A8H5FRT1"/>